<evidence type="ECO:0000259" key="8">
    <source>
        <dbReference type="Pfam" id="PF16363"/>
    </source>
</evidence>
<comment type="catalytic activity">
    <reaction evidence="1 7">
        <text>dTDP-alpha-D-glucose = dTDP-4-dehydro-6-deoxy-alpha-D-glucose + H2O</text>
        <dbReference type="Rhea" id="RHEA:17221"/>
        <dbReference type="ChEBI" id="CHEBI:15377"/>
        <dbReference type="ChEBI" id="CHEBI:57477"/>
        <dbReference type="ChEBI" id="CHEBI:57649"/>
        <dbReference type="EC" id="4.2.1.46"/>
    </reaction>
</comment>
<evidence type="ECO:0000313" key="9">
    <source>
        <dbReference type="EMBL" id="GEO38389.1"/>
    </source>
</evidence>
<organism evidence="9 10">
    <name type="scientific">Skermanella aerolata</name>
    <dbReference type="NCBI Taxonomy" id="393310"/>
    <lineage>
        <taxon>Bacteria</taxon>
        <taxon>Pseudomonadati</taxon>
        <taxon>Pseudomonadota</taxon>
        <taxon>Alphaproteobacteria</taxon>
        <taxon>Rhodospirillales</taxon>
        <taxon>Azospirillaceae</taxon>
        <taxon>Skermanella</taxon>
    </lineage>
</organism>
<dbReference type="OrthoDB" id="9801785at2"/>
<comment type="similarity">
    <text evidence="3 7">Belongs to the NAD(P)-dependent epimerase/dehydratase family. dTDP-glucose dehydratase subfamily.</text>
</comment>
<keyword evidence="10" id="KW-1185">Reference proteome</keyword>
<dbReference type="GO" id="GO:0008460">
    <property type="term" value="F:dTDP-glucose 4,6-dehydratase activity"/>
    <property type="evidence" value="ECO:0007669"/>
    <property type="project" value="UniProtKB-EC"/>
</dbReference>
<dbReference type="Pfam" id="PF16363">
    <property type="entry name" value="GDP_Man_Dehyd"/>
    <property type="match status" value="1"/>
</dbReference>
<dbReference type="InterPro" id="IPR005888">
    <property type="entry name" value="dTDP_Gluc_deHydtase"/>
</dbReference>
<dbReference type="Proteomes" id="UP000321523">
    <property type="component" value="Unassembled WGS sequence"/>
</dbReference>
<proteinExistence type="inferred from homology"/>
<evidence type="ECO:0000256" key="6">
    <source>
        <dbReference type="ARBA" id="ARBA00023239"/>
    </source>
</evidence>
<comment type="cofactor">
    <cofactor evidence="2 7">
        <name>NAD(+)</name>
        <dbReference type="ChEBI" id="CHEBI:57540"/>
    </cofactor>
</comment>
<dbReference type="SUPFAM" id="SSF51735">
    <property type="entry name" value="NAD(P)-binding Rossmann-fold domains"/>
    <property type="match status" value="1"/>
</dbReference>
<keyword evidence="5" id="KW-0520">NAD</keyword>
<dbReference type="GO" id="GO:0009225">
    <property type="term" value="P:nucleotide-sugar metabolic process"/>
    <property type="evidence" value="ECO:0007669"/>
    <property type="project" value="InterPro"/>
</dbReference>
<evidence type="ECO:0000256" key="4">
    <source>
        <dbReference type="ARBA" id="ARBA00011990"/>
    </source>
</evidence>
<dbReference type="EMBL" id="BJYZ01000010">
    <property type="protein sequence ID" value="GEO38389.1"/>
    <property type="molecule type" value="Genomic_DNA"/>
</dbReference>
<evidence type="ECO:0000256" key="2">
    <source>
        <dbReference type="ARBA" id="ARBA00001911"/>
    </source>
</evidence>
<dbReference type="NCBIfam" id="TIGR01181">
    <property type="entry name" value="dTDP_gluc_dehyt"/>
    <property type="match status" value="1"/>
</dbReference>
<evidence type="ECO:0000256" key="5">
    <source>
        <dbReference type="ARBA" id="ARBA00023027"/>
    </source>
</evidence>
<evidence type="ECO:0000256" key="3">
    <source>
        <dbReference type="ARBA" id="ARBA00008178"/>
    </source>
</evidence>
<dbReference type="RefSeq" id="WP_044428053.1">
    <property type="nucleotide sequence ID" value="NZ_BJYZ01000010.1"/>
</dbReference>
<dbReference type="PANTHER" id="PTHR43000">
    <property type="entry name" value="DTDP-D-GLUCOSE 4,6-DEHYDRATASE-RELATED"/>
    <property type="match status" value="1"/>
</dbReference>
<dbReference type="InterPro" id="IPR016040">
    <property type="entry name" value="NAD(P)-bd_dom"/>
</dbReference>
<dbReference type="AlphaFoldDB" id="A0A512DPI5"/>
<reference evidence="9 10" key="1">
    <citation type="submission" date="2019-07" db="EMBL/GenBank/DDBJ databases">
        <title>Whole genome shotgun sequence of Skermanella aerolata NBRC 106429.</title>
        <authorList>
            <person name="Hosoyama A."/>
            <person name="Uohara A."/>
            <person name="Ohji S."/>
            <person name="Ichikawa N."/>
        </authorList>
    </citation>
    <scope>NUCLEOTIDE SEQUENCE [LARGE SCALE GENOMIC DNA]</scope>
    <source>
        <strain evidence="9 10">NBRC 106429</strain>
    </source>
</reference>
<accession>A0A512DPI5</accession>
<gene>
    <name evidence="9" type="ORF">SAE02_25370</name>
</gene>
<feature type="domain" description="NAD(P)-binding" evidence="8">
    <location>
        <begin position="4"/>
        <end position="321"/>
    </location>
</feature>
<dbReference type="CDD" id="cd05246">
    <property type="entry name" value="dTDP_GD_SDR_e"/>
    <property type="match status" value="1"/>
</dbReference>
<protein>
    <recommendedName>
        <fullName evidence="4 7">dTDP-glucose 4,6-dehydratase</fullName>
        <ecNumber evidence="4 7">4.2.1.46</ecNumber>
    </recommendedName>
</protein>
<name>A0A512DPI5_9PROT</name>
<dbReference type="Gene3D" id="3.90.25.10">
    <property type="entry name" value="UDP-galactose 4-epimerase, domain 1"/>
    <property type="match status" value="1"/>
</dbReference>
<evidence type="ECO:0000256" key="7">
    <source>
        <dbReference type="RuleBase" id="RU004473"/>
    </source>
</evidence>
<dbReference type="InterPro" id="IPR036291">
    <property type="entry name" value="NAD(P)-bd_dom_sf"/>
</dbReference>
<sequence>MKIIITGAAGFIGSAVCRYVLNNTGASIVCLDKMTYAAHPDTLRGIVDGDRAVFEHVDICNRAELDRVFATHEPDAVMHLAAESHVDRSIEGAGVFIETNVVGTYHLLEATRKYWSALPDWRQGAFRFHHVSTDEVYGSLGSTGLFTEETAYAPNSPYSASKASADHLVRAWHHTHGLPVVVSNCSNNYGPFHFPEKLIPLIIINALEGKPLPVYGNGENVRDWLFVEDHASALWRIVTAGKVGEKYNVGGNAERSNLQVVHAICDALDEMLPVAKPRRELIAYVTDRPGHDLRYAIDASKIRRELGWEPQVTFETGLRRTIEWFLGNQAWWQPLRAGVYDGQRLGLGAAPQPLRRLEAVAS</sequence>
<comment type="caution">
    <text evidence="9">The sequence shown here is derived from an EMBL/GenBank/DDBJ whole genome shotgun (WGS) entry which is preliminary data.</text>
</comment>
<evidence type="ECO:0000313" key="10">
    <source>
        <dbReference type="Proteomes" id="UP000321523"/>
    </source>
</evidence>
<keyword evidence="6 7" id="KW-0456">Lyase</keyword>
<evidence type="ECO:0000256" key="1">
    <source>
        <dbReference type="ARBA" id="ARBA00001539"/>
    </source>
</evidence>
<dbReference type="Gene3D" id="3.40.50.720">
    <property type="entry name" value="NAD(P)-binding Rossmann-like Domain"/>
    <property type="match status" value="1"/>
</dbReference>
<dbReference type="EC" id="4.2.1.46" evidence="4 7"/>